<accession>A0A6L6QD63</accession>
<feature type="domain" description="Solute-binding protein family 3/N-terminal" evidence="2">
    <location>
        <begin position="50"/>
        <end position="259"/>
    </location>
</feature>
<dbReference type="SUPFAM" id="SSF53850">
    <property type="entry name" value="Periplasmic binding protein-like II"/>
    <property type="match status" value="1"/>
</dbReference>
<dbReference type="Pfam" id="PF00497">
    <property type="entry name" value="SBP_bac_3"/>
    <property type="match status" value="1"/>
</dbReference>
<feature type="chain" id="PRO_5026715621" evidence="1">
    <location>
        <begin position="28"/>
        <end position="272"/>
    </location>
</feature>
<sequence length="272" mass="29704">MLRTFRAPFRHLCTISLLGALCHSAAAAPAGCKRDIVVASSQVGRAMTVGADNTVRGAVRDFLDLVSERTGCRFQYAPVSRARAWMMVASGRADIMPAASQTHERDQFAQFVATHQVRPMLISLDPSQPAVGSIDELLRTRLHVAVVRSYDFGMAYRNAVGELKRQGRLHSVTDPQAVAALLESGGVHTALLPPSAFADAAELNQLAPRLQTRALPEMPHMRIGFYLSTSSLDDADRLLLQEAIRKAVASGAYADAMRRHYPRWALADVRSN</sequence>
<comment type="caution">
    <text evidence="3">The sequence shown here is derived from an EMBL/GenBank/DDBJ whole genome shotgun (WGS) entry which is preliminary data.</text>
</comment>
<proteinExistence type="predicted"/>
<protein>
    <submittedName>
        <fullName evidence="3">Transporter substrate-binding domain-containing protein</fullName>
    </submittedName>
</protein>
<name>A0A6L6QD63_9BURK</name>
<evidence type="ECO:0000313" key="4">
    <source>
        <dbReference type="Proteomes" id="UP000472320"/>
    </source>
</evidence>
<keyword evidence="4" id="KW-1185">Reference proteome</keyword>
<dbReference type="AlphaFoldDB" id="A0A6L6QD63"/>
<gene>
    <name evidence="3" type="ORF">GM658_05405</name>
</gene>
<dbReference type="InterPro" id="IPR001638">
    <property type="entry name" value="Solute-binding_3/MltF_N"/>
</dbReference>
<evidence type="ECO:0000259" key="2">
    <source>
        <dbReference type="Pfam" id="PF00497"/>
    </source>
</evidence>
<reference evidence="3 4" key="1">
    <citation type="submission" date="2019-11" db="EMBL/GenBank/DDBJ databases">
        <title>Type strains purchased from KCTC, JCM and DSMZ.</title>
        <authorList>
            <person name="Lu H."/>
        </authorList>
    </citation>
    <scope>NUCLEOTIDE SEQUENCE [LARGE SCALE GENOMIC DNA]</scope>
    <source>
        <strain evidence="3 4">JCM 31587</strain>
    </source>
</reference>
<dbReference type="EMBL" id="WNKX01000003">
    <property type="protein sequence ID" value="MTW10031.1"/>
    <property type="molecule type" value="Genomic_DNA"/>
</dbReference>
<evidence type="ECO:0000256" key="1">
    <source>
        <dbReference type="SAM" id="SignalP"/>
    </source>
</evidence>
<feature type="signal peptide" evidence="1">
    <location>
        <begin position="1"/>
        <end position="27"/>
    </location>
</feature>
<dbReference type="Gene3D" id="3.40.190.10">
    <property type="entry name" value="Periplasmic binding protein-like II"/>
    <property type="match status" value="2"/>
</dbReference>
<dbReference type="OrthoDB" id="8587625at2"/>
<organism evidence="3 4">
    <name type="scientific">Massilia eburnea</name>
    <dbReference type="NCBI Taxonomy" id="1776165"/>
    <lineage>
        <taxon>Bacteria</taxon>
        <taxon>Pseudomonadati</taxon>
        <taxon>Pseudomonadota</taxon>
        <taxon>Betaproteobacteria</taxon>
        <taxon>Burkholderiales</taxon>
        <taxon>Oxalobacteraceae</taxon>
        <taxon>Telluria group</taxon>
        <taxon>Massilia</taxon>
    </lineage>
</organism>
<dbReference type="RefSeq" id="WP_155452978.1">
    <property type="nucleotide sequence ID" value="NZ_WNKX01000003.1"/>
</dbReference>
<dbReference type="Proteomes" id="UP000472320">
    <property type="component" value="Unassembled WGS sequence"/>
</dbReference>
<evidence type="ECO:0000313" key="3">
    <source>
        <dbReference type="EMBL" id="MTW10031.1"/>
    </source>
</evidence>
<keyword evidence="1" id="KW-0732">Signal</keyword>